<evidence type="ECO:0000313" key="2">
    <source>
        <dbReference type="EMBL" id="OKH90554.1"/>
    </source>
</evidence>
<feature type="chain" id="PRO_5012140328" evidence="1">
    <location>
        <begin position="34"/>
        <end position="179"/>
    </location>
</feature>
<accession>A0A1Q4UYB8</accession>
<comment type="caution">
    <text evidence="2">The sequence shown here is derived from an EMBL/GenBank/DDBJ whole genome shotgun (WGS) entry which is preliminary data.</text>
</comment>
<dbReference type="Gene3D" id="2.60.40.230">
    <property type="entry name" value="Neocarzinostatin-like"/>
    <property type="match status" value="1"/>
</dbReference>
<keyword evidence="1" id="KW-0732">Signal</keyword>
<organism evidence="2 3">
    <name type="scientific">Streptomyces uncialis</name>
    <dbReference type="NCBI Taxonomy" id="1048205"/>
    <lineage>
        <taxon>Bacteria</taxon>
        <taxon>Bacillati</taxon>
        <taxon>Actinomycetota</taxon>
        <taxon>Actinomycetes</taxon>
        <taxon>Kitasatosporales</taxon>
        <taxon>Streptomycetaceae</taxon>
        <taxon>Streptomyces</taxon>
    </lineage>
</organism>
<name>A0A1Q4UYB8_9ACTN</name>
<dbReference type="AlphaFoldDB" id="A0A1Q4UYB8"/>
<dbReference type="STRING" id="1048205.AB852_33505"/>
<dbReference type="InterPro" id="IPR027273">
    <property type="entry name" value="Neocarzinostatin-like"/>
</dbReference>
<sequence>MSAVLSTRTAARAGIAVLSAAALTLGLASSASAATGSRTIVDGSTTYNLSITGPNTAAATGANVTVTGTGYNSWQGIYVGLCAVNGTQGANKPTPCLGGQDEAGTTGASYWVSNFGGGLLPNSSTFGTGGKFSATIHIKADLGGGNVCGDTVDCAIVTRADHTDSNDRKYDVHIPVTFS</sequence>
<dbReference type="EMBL" id="LFBV01000011">
    <property type="protein sequence ID" value="OKH90554.1"/>
    <property type="molecule type" value="Genomic_DNA"/>
</dbReference>
<dbReference type="Proteomes" id="UP000186455">
    <property type="component" value="Unassembled WGS sequence"/>
</dbReference>
<protein>
    <submittedName>
        <fullName evidence="2">LPXTG-motif cell wall anchor domain protein</fullName>
    </submittedName>
</protein>
<dbReference type="GeneID" id="96796518"/>
<reference evidence="2 3" key="1">
    <citation type="submission" date="2015-06" db="EMBL/GenBank/DDBJ databases">
        <title>Cloning and characterization of the uncialamcin biosynthetic gene cluster.</title>
        <authorList>
            <person name="Yan X."/>
            <person name="Huang T."/>
            <person name="Ge H."/>
            <person name="Shen B."/>
        </authorList>
    </citation>
    <scope>NUCLEOTIDE SEQUENCE [LARGE SCALE GENOMIC DNA]</scope>
    <source>
        <strain evidence="2 3">DCA2648</strain>
    </source>
</reference>
<evidence type="ECO:0000313" key="3">
    <source>
        <dbReference type="Proteomes" id="UP000186455"/>
    </source>
</evidence>
<keyword evidence="3" id="KW-1185">Reference proteome</keyword>
<gene>
    <name evidence="2" type="ORF">AB852_33505</name>
</gene>
<dbReference type="RefSeq" id="WP_073794540.1">
    <property type="nucleotide sequence ID" value="NZ_CP109583.1"/>
</dbReference>
<proteinExistence type="predicted"/>
<evidence type="ECO:0000256" key="1">
    <source>
        <dbReference type="SAM" id="SignalP"/>
    </source>
</evidence>
<dbReference type="SUPFAM" id="SSF49319">
    <property type="entry name" value="Actinoxanthin-like"/>
    <property type="match status" value="1"/>
</dbReference>
<feature type="signal peptide" evidence="1">
    <location>
        <begin position="1"/>
        <end position="33"/>
    </location>
</feature>